<dbReference type="PROSITE" id="PS51476">
    <property type="entry name" value="PROTEASOME_BETA_2"/>
    <property type="match status" value="1"/>
</dbReference>
<evidence type="ECO:0000256" key="4">
    <source>
        <dbReference type="PIRNR" id="PIRNR001213"/>
    </source>
</evidence>
<dbReference type="CDD" id="cd03760">
    <property type="entry name" value="proteasome_beta_type_4"/>
    <property type="match status" value="1"/>
</dbReference>
<sequence>MNFDNNNNNNNFYESVGNVTKQTTRPIVTGTSIIGFKYRDGIMIAADNLASYGSLARFKSVERIFPVGEFTCIAGSGDLSDFQYIKHLLESLMIKENYIDDGHVLTAPHIHEYLTQILYGRRSKLNPLWNSLIIGGFHDGEGYLGYADLLGTAHKSSTIATGLGTQLMHPLLRKSVEGRENEVTEEEAIEIVNDCMRVSYYRDARSLNKFQRAKITAKGFEITEPYSVDVVWHE</sequence>
<keyword evidence="1 4" id="KW-0963">Cytoplasm</keyword>
<dbReference type="InterPro" id="IPR001353">
    <property type="entry name" value="Proteasome_sua/b"/>
</dbReference>
<evidence type="ECO:0000256" key="2">
    <source>
        <dbReference type="ARBA" id="ARBA00022942"/>
    </source>
</evidence>
<comment type="subcellular location">
    <subcellularLocation>
        <location evidence="4">Cytoplasm</location>
    </subcellularLocation>
    <subcellularLocation>
        <location evidence="4">Nucleus</location>
    </subcellularLocation>
</comment>
<dbReference type="OrthoDB" id="10248542at2759"/>
<accession>A0A397GXJ3</accession>
<dbReference type="InterPro" id="IPR023333">
    <property type="entry name" value="Proteasome_suB-type"/>
</dbReference>
<gene>
    <name evidence="5" type="ORF">Glove_457g69</name>
</gene>
<dbReference type="InterPro" id="IPR016295">
    <property type="entry name" value="Proteasome_beta4"/>
</dbReference>
<dbReference type="AlphaFoldDB" id="A0A397GXJ3"/>
<reference evidence="5 6" key="1">
    <citation type="submission" date="2018-08" db="EMBL/GenBank/DDBJ databases">
        <title>Genome and evolution of the arbuscular mycorrhizal fungus Diversispora epigaea (formerly Glomus versiforme) and its bacterial endosymbionts.</title>
        <authorList>
            <person name="Sun X."/>
            <person name="Fei Z."/>
            <person name="Harrison M."/>
        </authorList>
    </citation>
    <scope>NUCLEOTIDE SEQUENCE [LARGE SCALE GENOMIC DNA]</scope>
    <source>
        <strain evidence="5 6">IT104</strain>
    </source>
</reference>
<organism evidence="5 6">
    <name type="scientific">Diversispora epigaea</name>
    <dbReference type="NCBI Taxonomy" id="1348612"/>
    <lineage>
        <taxon>Eukaryota</taxon>
        <taxon>Fungi</taxon>
        <taxon>Fungi incertae sedis</taxon>
        <taxon>Mucoromycota</taxon>
        <taxon>Glomeromycotina</taxon>
        <taxon>Glomeromycetes</taxon>
        <taxon>Diversisporales</taxon>
        <taxon>Diversisporaceae</taxon>
        <taxon>Diversispora</taxon>
    </lineage>
</organism>
<dbReference type="Proteomes" id="UP000266861">
    <property type="component" value="Unassembled WGS sequence"/>
</dbReference>
<dbReference type="GO" id="GO:0005737">
    <property type="term" value="C:cytoplasm"/>
    <property type="evidence" value="ECO:0007669"/>
    <property type="project" value="UniProtKB-SubCell"/>
</dbReference>
<dbReference type="GO" id="GO:0051603">
    <property type="term" value="P:proteolysis involved in protein catabolic process"/>
    <property type="evidence" value="ECO:0007669"/>
    <property type="project" value="InterPro"/>
</dbReference>
<dbReference type="EMBL" id="PQFF01000399">
    <property type="protein sequence ID" value="RHZ52770.1"/>
    <property type="molecule type" value="Genomic_DNA"/>
</dbReference>
<dbReference type="PROSITE" id="PS00854">
    <property type="entry name" value="PROTEASOME_BETA_1"/>
    <property type="match status" value="1"/>
</dbReference>
<evidence type="ECO:0000313" key="5">
    <source>
        <dbReference type="EMBL" id="RHZ52770.1"/>
    </source>
</evidence>
<name>A0A397GXJ3_9GLOM</name>
<dbReference type="PIRSF" id="PIRSF001213">
    <property type="entry name" value="Psome_endopept_beta"/>
    <property type="match status" value="1"/>
</dbReference>
<dbReference type="InterPro" id="IPR016050">
    <property type="entry name" value="Proteasome_bsu_CS"/>
</dbReference>
<evidence type="ECO:0000313" key="6">
    <source>
        <dbReference type="Proteomes" id="UP000266861"/>
    </source>
</evidence>
<evidence type="ECO:0000256" key="1">
    <source>
        <dbReference type="ARBA" id="ARBA00022490"/>
    </source>
</evidence>
<comment type="caution">
    <text evidence="5">The sequence shown here is derived from an EMBL/GenBank/DDBJ whole genome shotgun (WGS) entry which is preliminary data.</text>
</comment>
<dbReference type="GO" id="GO:0005634">
    <property type="term" value="C:nucleus"/>
    <property type="evidence" value="ECO:0007669"/>
    <property type="project" value="UniProtKB-SubCell"/>
</dbReference>
<evidence type="ECO:0000256" key="3">
    <source>
        <dbReference type="ARBA" id="ARBA00023242"/>
    </source>
</evidence>
<comment type="function">
    <text evidence="4">Non-catalytic component of the proteasome.</text>
</comment>
<comment type="similarity">
    <text evidence="4">Belongs to the peptidase T1B family.</text>
</comment>
<dbReference type="SUPFAM" id="SSF56235">
    <property type="entry name" value="N-terminal nucleophile aminohydrolases (Ntn hydrolases)"/>
    <property type="match status" value="1"/>
</dbReference>
<dbReference type="PANTHER" id="PTHR32194:SF6">
    <property type="entry name" value="PROTEASOME SUBUNIT BETA"/>
    <property type="match status" value="1"/>
</dbReference>
<dbReference type="GO" id="GO:0019774">
    <property type="term" value="C:proteasome core complex, beta-subunit complex"/>
    <property type="evidence" value="ECO:0007669"/>
    <property type="project" value="UniProtKB-UniRule"/>
</dbReference>
<dbReference type="STRING" id="1348612.A0A397GXJ3"/>
<dbReference type="PANTHER" id="PTHR32194">
    <property type="entry name" value="METALLOPROTEASE TLDD"/>
    <property type="match status" value="1"/>
</dbReference>
<proteinExistence type="inferred from homology"/>
<dbReference type="Gene3D" id="3.60.20.10">
    <property type="entry name" value="Glutamine Phosphoribosylpyrophosphate, subunit 1, domain 1"/>
    <property type="match status" value="1"/>
</dbReference>
<dbReference type="InterPro" id="IPR029055">
    <property type="entry name" value="Ntn_hydrolases_N"/>
</dbReference>
<keyword evidence="6" id="KW-1185">Reference proteome</keyword>
<keyword evidence="2 4" id="KW-0647">Proteasome</keyword>
<keyword evidence="3 4" id="KW-0539">Nucleus</keyword>
<dbReference type="Pfam" id="PF00227">
    <property type="entry name" value="Proteasome"/>
    <property type="match status" value="1"/>
</dbReference>
<protein>
    <recommendedName>
        <fullName evidence="4">Proteasome subunit beta</fullName>
    </recommendedName>
</protein>